<sequence length="79" mass="9259">MLNGGCKFLPCHKGLEDCTFCFCPIYPCNNLKYGKWAIRKPSTYASKKIWDCSKCTFFHKTDNVEKIKELIRDMINEEN</sequence>
<organism evidence="2">
    <name type="scientific">marine sediment metagenome</name>
    <dbReference type="NCBI Taxonomy" id="412755"/>
    <lineage>
        <taxon>unclassified sequences</taxon>
        <taxon>metagenomes</taxon>
        <taxon>ecological metagenomes</taxon>
    </lineage>
</organism>
<dbReference type="InterPro" id="IPR007212">
    <property type="entry name" value="Zf-like"/>
</dbReference>
<dbReference type="Pfam" id="PF04071">
    <property type="entry name" value="zf-like"/>
    <property type="match status" value="1"/>
</dbReference>
<reference evidence="2" key="1">
    <citation type="journal article" date="2015" name="Nature">
        <title>Complex archaea that bridge the gap between prokaryotes and eukaryotes.</title>
        <authorList>
            <person name="Spang A."/>
            <person name="Saw J.H."/>
            <person name="Jorgensen S.L."/>
            <person name="Zaremba-Niedzwiedzka K."/>
            <person name="Martijn J."/>
            <person name="Lind A.E."/>
            <person name="van Eijk R."/>
            <person name="Schleper C."/>
            <person name="Guy L."/>
            <person name="Ettema T.J."/>
        </authorList>
    </citation>
    <scope>NUCLEOTIDE SEQUENCE</scope>
</reference>
<name>A0A0F9GK18_9ZZZZ</name>
<comment type="caution">
    <text evidence="2">The sequence shown here is derived from an EMBL/GenBank/DDBJ whole genome shotgun (WGS) entry which is preliminary data.</text>
</comment>
<dbReference type="AlphaFoldDB" id="A0A0F9GK18"/>
<feature type="domain" description="Cysteine-rich small" evidence="1">
    <location>
        <begin position="3"/>
        <end position="78"/>
    </location>
</feature>
<dbReference type="EMBL" id="LAZR01028127">
    <property type="protein sequence ID" value="KKL63552.1"/>
    <property type="molecule type" value="Genomic_DNA"/>
</dbReference>
<accession>A0A0F9GK18</accession>
<evidence type="ECO:0000313" key="2">
    <source>
        <dbReference type="EMBL" id="KKL63552.1"/>
    </source>
</evidence>
<protein>
    <recommendedName>
        <fullName evidence="1">Cysteine-rich small domain-containing protein</fullName>
    </recommendedName>
</protein>
<gene>
    <name evidence="2" type="ORF">LCGC14_2173950</name>
</gene>
<evidence type="ECO:0000259" key="1">
    <source>
        <dbReference type="Pfam" id="PF04071"/>
    </source>
</evidence>
<proteinExistence type="predicted"/>